<evidence type="ECO:0000313" key="10">
    <source>
        <dbReference type="Proteomes" id="UP000184368"/>
    </source>
</evidence>
<feature type="signal peptide" evidence="7">
    <location>
        <begin position="1"/>
        <end position="17"/>
    </location>
</feature>
<protein>
    <submittedName>
        <fullName evidence="9">Outer membrane receptor for ferrienterochelin and colicins</fullName>
    </submittedName>
</protein>
<keyword evidence="2" id="KW-0813">Transport</keyword>
<evidence type="ECO:0000259" key="8">
    <source>
        <dbReference type="Pfam" id="PF07715"/>
    </source>
</evidence>
<keyword evidence="6" id="KW-0998">Cell outer membrane</keyword>
<keyword evidence="5" id="KW-0472">Membrane</keyword>
<dbReference type="Gene3D" id="2.170.130.10">
    <property type="entry name" value="TonB-dependent receptor, plug domain"/>
    <property type="match status" value="1"/>
</dbReference>
<evidence type="ECO:0000256" key="3">
    <source>
        <dbReference type="ARBA" id="ARBA00022452"/>
    </source>
</evidence>
<dbReference type="GO" id="GO:0009279">
    <property type="term" value="C:cell outer membrane"/>
    <property type="evidence" value="ECO:0007669"/>
    <property type="project" value="UniProtKB-SubCell"/>
</dbReference>
<evidence type="ECO:0000256" key="7">
    <source>
        <dbReference type="SAM" id="SignalP"/>
    </source>
</evidence>
<dbReference type="Gene3D" id="2.40.170.20">
    <property type="entry name" value="TonB-dependent receptor, beta-barrel domain"/>
    <property type="match status" value="1"/>
</dbReference>
<dbReference type="InterPro" id="IPR037066">
    <property type="entry name" value="Plug_dom_sf"/>
</dbReference>
<comment type="subcellular location">
    <subcellularLocation>
        <location evidence="1">Cell outer membrane</location>
        <topology evidence="1">Multi-pass membrane protein</topology>
    </subcellularLocation>
</comment>
<dbReference type="SUPFAM" id="SSF56935">
    <property type="entry name" value="Porins"/>
    <property type="match status" value="1"/>
</dbReference>
<dbReference type="PANTHER" id="PTHR30069">
    <property type="entry name" value="TONB-DEPENDENT OUTER MEMBRANE RECEPTOR"/>
    <property type="match status" value="1"/>
</dbReference>
<feature type="domain" description="TonB-dependent receptor plug" evidence="8">
    <location>
        <begin position="120"/>
        <end position="227"/>
    </location>
</feature>
<dbReference type="InterPro" id="IPR036942">
    <property type="entry name" value="Beta-barrel_TonB_sf"/>
</dbReference>
<evidence type="ECO:0000256" key="1">
    <source>
        <dbReference type="ARBA" id="ARBA00004571"/>
    </source>
</evidence>
<dbReference type="STRING" id="1302690.BUE76_03485"/>
<keyword evidence="3" id="KW-1134">Transmembrane beta strand</keyword>
<organism evidence="9 10">
    <name type="scientific">Cnuella takakiae</name>
    <dbReference type="NCBI Taxonomy" id="1302690"/>
    <lineage>
        <taxon>Bacteria</taxon>
        <taxon>Pseudomonadati</taxon>
        <taxon>Bacteroidota</taxon>
        <taxon>Chitinophagia</taxon>
        <taxon>Chitinophagales</taxon>
        <taxon>Chitinophagaceae</taxon>
        <taxon>Cnuella</taxon>
    </lineage>
</organism>
<accession>A0A1M5H915</accession>
<dbReference type="Proteomes" id="UP000184368">
    <property type="component" value="Unassembled WGS sequence"/>
</dbReference>
<keyword evidence="7" id="KW-0732">Signal</keyword>
<evidence type="ECO:0000313" key="9">
    <source>
        <dbReference type="EMBL" id="SHG12471.1"/>
    </source>
</evidence>
<dbReference type="InterPro" id="IPR012910">
    <property type="entry name" value="Plug_dom"/>
</dbReference>
<keyword evidence="10" id="KW-1185">Reference proteome</keyword>
<name>A0A1M5H915_9BACT</name>
<dbReference type="Pfam" id="PF13715">
    <property type="entry name" value="CarbopepD_reg_2"/>
    <property type="match status" value="1"/>
</dbReference>
<reference evidence="9 10" key="1">
    <citation type="submission" date="2016-11" db="EMBL/GenBank/DDBJ databases">
        <authorList>
            <person name="Jaros S."/>
            <person name="Januszkiewicz K."/>
            <person name="Wedrychowicz H."/>
        </authorList>
    </citation>
    <scope>NUCLEOTIDE SEQUENCE [LARGE SCALE GENOMIC DNA]</scope>
    <source>
        <strain evidence="9 10">DSM 26897</strain>
    </source>
</reference>
<dbReference type="OrthoDB" id="9804995at2"/>
<dbReference type="GO" id="GO:0015344">
    <property type="term" value="F:siderophore uptake transmembrane transporter activity"/>
    <property type="evidence" value="ECO:0007669"/>
    <property type="project" value="TreeGrafter"/>
</dbReference>
<feature type="chain" id="PRO_5013019544" evidence="7">
    <location>
        <begin position="18"/>
        <end position="810"/>
    </location>
</feature>
<sequence>MRLILNLILLFPFCVFAQNNGVLRGTVINRNTLRPVAAASVEVGGTGAVTDSAGAFLVSLPVGSYGLKVTAVGYKDQQLFNLVLTSGNETSINIELEPTATELAGVTVRSNRRTARAATLESPLSVQRLTTEEIRSNPGGNFDISRVIQTLPGVGGTSGSVGAFRNDIIIRGGAPNENVFYLDGIEIPTINHFATQGSGGGPTGILNVSFIEDVKLSSSAFDARYDNALSSVFQFRQKNGNPRQVQGNLRLSATEFAATFEGPIQKDRTTFLASVRRSYLQFLFKAIDLPIRPNYWDFQFKITHRINPKLTLTALGVGAIDEFSFAQPREATPEKLYIINSNPLIEQNSYTLGVSLRKQIANGYWNLALSRNSLDNSLDQFEDNEQPTEAERNLRVRSTEAENKLRFDVNKSIGAWRYAWGGVAQVADFSNTTFNRIRKALFDESGNLLQPSVTVNFTSPIKPFLRYGFFAQAGRRFWDNRLGLNFGIRADGNTFTEGGANLGRTLSLRISASYVLADKWTWNGSIGRYYRLPSYPILGFANNEGVLVNKDARYTRSDHYVTGIEFLPSDATRFTLEGFYKRYANVAVSERDGISLANLGGDFGVLGNEPVTTDGKGNSYGIEFFAQQKLTRQFFGVFSYTWFHSRFSGRDGRLVASAWDNRHLLSATLGYKLPRNWELGLRFRYQGGAPFTPFDAAASRLNYLSRGTGVLDYARINTLRLRNFNAADIRVDKKFNYRKWTLDLFIDISNFYGATQPAYPQYTFRRNEDNTAFLSTNGQPVKADGSNAIPLILDNEDGTLTPTFGFIVEF</sequence>
<dbReference type="InterPro" id="IPR039426">
    <property type="entry name" value="TonB-dep_rcpt-like"/>
</dbReference>
<evidence type="ECO:0000256" key="4">
    <source>
        <dbReference type="ARBA" id="ARBA00022692"/>
    </source>
</evidence>
<dbReference type="PANTHER" id="PTHR30069:SF57">
    <property type="entry name" value="TONB-DEPENDENT RECEPTOR"/>
    <property type="match status" value="1"/>
</dbReference>
<keyword evidence="9" id="KW-0675">Receptor</keyword>
<gene>
    <name evidence="9" type="ORF">SAMN05444008_11883</name>
</gene>
<dbReference type="EMBL" id="FQUO01000018">
    <property type="protein sequence ID" value="SHG12471.1"/>
    <property type="molecule type" value="Genomic_DNA"/>
</dbReference>
<evidence type="ECO:0000256" key="6">
    <source>
        <dbReference type="ARBA" id="ARBA00023237"/>
    </source>
</evidence>
<evidence type="ECO:0000256" key="5">
    <source>
        <dbReference type="ARBA" id="ARBA00023136"/>
    </source>
</evidence>
<evidence type="ECO:0000256" key="2">
    <source>
        <dbReference type="ARBA" id="ARBA00022448"/>
    </source>
</evidence>
<dbReference type="Pfam" id="PF07715">
    <property type="entry name" value="Plug"/>
    <property type="match status" value="1"/>
</dbReference>
<dbReference type="Gene3D" id="2.60.40.1120">
    <property type="entry name" value="Carboxypeptidase-like, regulatory domain"/>
    <property type="match status" value="1"/>
</dbReference>
<dbReference type="InterPro" id="IPR008969">
    <property type="entry name" value="CarboxyPept-like_regulatory"/>
</dbReference>
<keyword evidence="4" id="KW-0812">Transmembrane</keyword>
<dbReference type="GO" id="GO:0044718">
    <property type="term" value="P:siderophore transmembrane transport"/>
    <property type="evidence" value="ECO:0007669"/>
    <property type="project" value="TreeGrafter"/>
</dbReference>
<proteinExistence type="predicted"/>
<dbReference type="SUPFAM" id="SSF49464">
    <property type="entry name" value="Carboxypeptidase regulatory domain-like"/>
    <property type="match status" value="1"/>
</dbReference>
<dbReference type="AlphaFoldDB" id="A0A1M5H915"/>
<dbReference type="RefSeq" id="WP_073046994.1">
    <property type="nucleotide sequence ID" value="NZ_FQUO01000018.1"/>
</dbReference>